<feature type="compositionally biased region" description="Polar residues" evidence="3">
    <location>
        <begin position="340"/>
        <end position="349"/>
    </location>
</feature>
<evidence type="ECO:0000256" key="2">
    <source>
        <dbReference type="SAM" id="Coils"/>
    </source>
</evidence>
<dbReference type="SMART" id="SM00401">
    <property type="entry name" value="ZnF_GATA"/>
    <property type="match status" value="1"/>
</dbReference>
<feature type="region of interest" description="Disordered" evidence="3">
    <location>
        <begin position="328"/>
        <end position="363"/>
    </location>
</feature>
<dbReference type="GO" id="GO:0008270">
    <property type="term" value="F:zinc ion binding"/>
    <property type="evidence" value="ECO:0007669"/>
    <property type="project" value="UniProtKB-KW"/>
</dbReference>
<gene>
    <name evidence="5" type="ORF">A4X09_0g5925</name>
</gene>
<dbReference type="Gene3D" id="3.30.50.10">
    <property type="entry name" value="Erythroid Transcription Factor GATA-1, subunit A"/>
    <property type="match status" value="1"/>
</dbReference>
<evidence type="ECO:0000256" key="1">
    <source>
        <dbReference type="PROSITE-ProRule" id="PRU00094"/>
    </source>
</evidence>
<comment type="caution">
    <text evidence="5">The sequence shown here is derived from an EMBL/GenBank/DDBJ whole genome shotgun (WGS) entry which is preliminary data.</text>
</comment>
<keyword evidence="1" id="KW-0863">Zinc-finger</keyword>
<feature type="compositionally biased region" description="Polar residues" evidence="3">
    <location>
        <begin position="26"/>
        <end position="39"/>
    </location>
</feature>
<evidence type="ECO:0000256" key="3">
    <source>
        <dbReference type="SAM" id="MobiDB-lite"/>
    </source>
</evidence>
<name>A0A8X7N4K6_9BASI</name>
<feature type="region of interest" description="Disordered" evidence="3">
    <location>
        <begin position="236"/>
        <end position="282"/>
    </location>
</feature>
<keyword evidence="6" id="KW-1185">Reference proteome</keyword>
<keyword evidence="2" id="KW-0175">Coiled coil</keyword>
<dbReference type="SUPFAM" id="SSF57716">
    <property type="entry name" value="Glucocorticoid receptor-like (DNA-binding domain)"/>
    <property type="match status" value="1"/>
</dbReference>
<evidence type="ECO:0000313" key="6">
    <source>
        <dbReference type="Proteomes" id="UP000078113"/>
    </source>
</evidence>
<feature type="compositionally biased region" description="Low complexity" evidence="3">
    <location>
        <begin position="236"/>
        <end position="263"/>
    </location>
</feature>
<protein>
    <recommendedName>
        <fullName evidence="4">GATA-type domain-containing protein</fullName>
    </recommendedName>
</protein>
<feature type="compositionally biased region" description="Polar residues" evidence="3">
    <location>
        <begin position="67"/>
        <end position="78"/>
    </location>
</feature>
<dbReference type="Proteomes" id="UP000078113">
    <property type="component" value="Unassembled WGS sequence"/>
</dbReference>
<feature type="region of interest" description="Disordered" evidence="3">
    <location>
        <begin position="1"/>
        <end position="89"/>
    </location>
</feature>
<dbReference type="AlphaFoldDB" id="A0A8X7N4K6"/>
<keyword evidence="1" id="KW-0479">Metal-binding</keyword>
<dbReference type="InterPro" id="IPR013088">
    <property type="entry name" value="Znf_NHR/GATA"/>
</dbReference>
<dbReference type="InterPro" id="IPR000679">
    <property type="entry name" value="Znf_GATA"/>
</dbReference>
<reference evidence="5" key="2">
    <citation type="journal article" date="2019" name="IMA Fungus">
        <title>Genome sequencing and comparison of five Tilletia species to identify candidate genes for the detection of regulated species infecting wheat.</title>
        <authorList>
            <person name="Nguyen H.D.T."/>
            <person name="Sultana T."/>
            <person name="Kesanakurti P."/>
            <person name="Hambleton S."/>
        </authorList>
    </citation>
    <scope>NUCLEOTIDE SEQUENCE</scope>
    <source>
        <strain evidence="5">DAOMC 236422</strain>
    </source>
</reference>
<dbReference type="PROSITE" id="PS50114">
    <property type="entry name" value="GATA_ZN_FINGER_2"/>
    <property type="match status" value="1"/>
</dbReference>
<proteinExistence type="predicted"/>
<feature type="coiled-coil region" evidence="2">
    <location>
        <begin position="111"/>
        <end position="145"/>
    </location>
</feature>
<evidence type="ECO:0000259" key="4">
    <source>
        <dbReference type="PROSITE" id="PS50114"/>
    </source>
</evidence>
<dbReference type="GO" id="GO:0043565">
    <property type="term" value="F:sequence-specific DNA binding"/>
    <property type="evidence" value="ECO:0007669"/>
    <property type="project" value="InterPro"/>
</dbReference>
<organism evidence="5 6">
    <name type="scientific">Tilletia walkeri</name>
    <dbReference type="NCBI Taxonomy" id="117179"/>
    <lineage>
        <taxon>Eukaryota</taxon>
        <taxon>Fungi</taxon>
        <taxon>Dikarya</taxon>
        <taxon>Basidiomycota</taxon>
        <taxon>Ustilaginomycotina</taxon>
        <taxon>Exobasidiomycetes</taxon>
        <taxon>Tilletiales</taxon>
        <taxon>Tilletiaceae</taxon>
        <taxon>Tilletia</taxon>
    </lineage>
</organism>
<reference evidence="5" key="1">
    <citation type="submission" date="2016-04" db="EMBL/GenBank/DDBJ databases">
        <authorList>
            <person name="Nguyen H.D."/>
            <person name="Samba Siva P."/>
            <person name="Cullis J."/>
            <person name="Levesque C.A."/>
            <person name="Hambleton S."/>
        </authorList>
    </citation>
    <scope>NUCLEOTIDE SEQUENCE</scope>
    <source>
        <strain evidence="5">DAOMC 236422</strain>
    </source>
</reference>
<evidence type="ECO:0000313" key="5">
    <source>
        <dbReference type="EMBL" id="KAE8266419.1"/>
    </source>
</evidence>
<feature type="domain" description="GATA-type" evidence="4">
    <location>
        <begin position="274"/>
        <end position="305"/>
    </location>
</feature>
<dbReference type="GO" id="GO:0006355">
    <property type="term" value="P:regulation of DNA-templated transcription"/>
    <property type="evidence" value="ECO:0007669"/>
    <property type="project" value="InterPro"/>
</dbReference>
<feature type="compositionally biased region" description="Polar residues" evidence="3">
    <location>
        <begin position="1"/>
        <end position="10"/>
    </location>
</feature>
<dbReference type="EMBL" id="LWDG02000337">
    <property type="protein sequence ID" value="KAE8266419.1"/>
    <property type="molecule type" value="Genomic_DNA"/>
</dbReference>
<keyword evidence="1" id="KW-0862">Zinc</keyword>
<accession>A0A8X7N4K6</accession>
<sequence length="363" mass="37304">MGDHVNNSGGSVEPSALAGLGDEPSQVLQEDNAVRTQSIVDPAVFNPDSSSGIGTTDGGQMHHDQHNAQAGPSGSSGSIDLENDGGNPSLIREATDAIRLLQDASEREHVLMAFRKAAAEAEARAKTLEEEAREAAKRAIEARSAANHLFSIIHQIERGPGAVQQQSHQNDVSRNDLFLASLQPATSSAQGAFSLTSTLGLADMPEAGTQDGAGFYSNIPSVSNPAIGGLTLTSAGMSSSAAPRSAPTASTSNTTAVSGATTGSRKRGRPSVTSTEDRRCDDCTTSDTVLWRHIDSMVLCNACALRRTRASKRAHLEARKVAGAVTASASGTGGFDGSAVDSNRSTAHDASSADAGNPDVASL</sequence>